<evidence type="ECO:0008006" key="11">
    <source>
        <dbReference type="Google" id="ProtNLM"/>
    </source>
</evidence>
<keyword evidence="6" id="KW-0408">Iron</keyword>
<evidence type="ECO:0000256" key="2">
    <source>
        <dbReference type="ARBA" id="ARBA00022531"/>
    </source>
</evidence>
<evidence type="ECO:0000256" key="4">
    <source>
        <dbReference type="ARBA" id="ARBA00022723"/>
    </source>
</evidence>
<dbReference type="GO" id="GO:0030077">
    <property type="term" value="C:plasma membrane light-harvesting complex"/>
    <property type="evidence" value="ECO:0007669"/>
    <property type="project" value="InterPro"/>
</dbReference>
<dbReference type="AlphaFoldDB" id="A0A2M8QBP0"/>
<dbReference type="GO" id="GO:0020037">
    <property type="term" value="F:heme binding"/>
    <property type="evidence" value="ECO:0007669"/>
    <property type="project" value="InterPro"/>
</dbReference>
<evidence type="ECO:0000313" key="9">
    <source>
        <dbReference type="EMBL" id="PJF47209.1"/>
    </source>
</evidence>
<protein>
    <recommendedName>
        <fullName evidence="11">Photosynthetic reaction center cytochrome c subunit</fullName>
    </recommendedName>
</protein>
<keyword evidence="5" id="KW-0249">Electron transport</keyword>
<keyword evidence="8" id="KW-0812">Transmembrane</keyword>
<dbReference type="EMBL" id="PGTN01000061">
    <property type="protein sequence ID" value="PJF47209.1"/>
    <property type="molecule type" value="Genomic_DNA"/>
</dbReference>
<dbReference type="Gene3D" id="1.10.468.10">
    <property type="entry name" value="Photosynthetic Reaction Center, subunit C, domain 2"/>
    <property type="match status" value="2"/>
</dbReference>
<evidence type="ECO:0000256" key="8">
    <source>
        <dbReference type="SAM" id="Phobius"/>
    </source>
</evidence>
<dbReference type="GO" id="GO:0009055">
    <property type="term" value="F:electron transfer activity"/>
    <property type="evidence" value="ECO:0007669"/>
    <property type="project" value="InterPro"/>
</dbReference>
<dbReference type="GO" id="GO:0019684">
    <property type="term" value="P:photosynthesis, light reaction"/>
    <property type="evidence" value="ECO:0007669"/>
    <property type="project" value="InterPro"/>
</dbReference>
<name>A0A2M8QBP0_9CHLR</name>
<sequence length="407" mass="45385">MSFENDPAPPGAVAVYDERQRQILRGELVGLVAMTVLALGGVIALSMALVDWRAFQGWRAESTYNYAGVQQIDFVEYLNRQKQTIAQPSAEALQAYNAWQQQNPQTVNVQVLTKYLGPQYNTTAKVFEYMSKYFTPGVGQSCEYCHNLQNFAAYDKPQKTVAKAMLIMQFELQNKWISSIPRPAGQPLYQLQCATCHYGKAQFWNTDQKNVPTIENLAMFGIAGGGNPTQYDMKHYGITLNGKPPASYEIVDDKLLAARPDAEGNVNYFQVTANKDTPAGLNDTYRNQAAMYHMNTALAVGCDFCHYGGYFKSYVLEDGTFKWPKSQARHMLGMVQDIAINWFPQMPKADPTRGNLAQPNCWMCHRGNVVPPGAYLPGEGEVPQKVSDPEIKPLVDLPVPAPKLPSQ</sequence>
<dbReference type="GO" id="GO:0005506">
    <property type="term" value="F:iron ion binding"/>
    <property type="evidence" value="ECO:0007669"/>
    <property type="project" value="InterPro"/>
</dbReference>
<organism evidence="9 10">
    <name type="scientific">Candidatus Thermofonsia Clade 3 bacterium</name>
    <dbReference type="NCBI Taxonomy" id="2364212"/>
    <lineage>
        <taxon>Bacteria</taxon>
        <taxon>Bacillati</taxon>
        <taxon>Chloroflexota</taxon>
        <taxon>Candidatus Thermofontia</taxon>
        <taxon>Candidatus Thermofonsia Clade 3</taxon>
    </lineage>
</organism>
<proteinExistence type="predicted"/>
<gene>
    <name evidence="9" type="ORF">CUN48_09810</name>
</gene>
<dbReference type="SUPFAM" id="SSF48695">
    <property type="entry name" value="Multiheme cytochromes"/>
    <property type="match status" value="1"/>
</dbReference>
<dbReference type="Proteomes" id="UP000230790">
    <property type="component" value="Unassembled WGS sequence"/>
</dbReference>
<reference evidence="9 10" key="1">
    <citation type="submission" date="2017-11" db="EMBL/GenBank/DDBJ databases">
        <title>Evolution of Phototrophy in the Chloroflexi Phylum Driven by Horizontal Gene Transfer.</title>
        <authorList>
            <person name="Ward L.M."/>
            <person name="Hemp J."/>
            <person name="Shih P.M."/>
            <person name="Mcglynn S.E."/>
            <person name="Fischer W."/>
        </authorList>
    </citation>
    <scope>NUCLEOTIDE SEQUENCE [LARGE SCALE GENOMIC DNA]</scope>
    <source>
        <strain evidence="9">JP3_7</strain>
    </source>
</reference>
<keyword evidence="8" id="KW-0472">Membrane</keyword>
<evidence type="ECO:0000313" key="10">
    <source>
        <dbReference type="Proteomes" id="UP000230790"/>
    </source>
</evidence>
<evidence type="ECO:0000256" key="3">
    <source>
        <dbReference type="ARBA" id="ARBA00022617"/>
    </source>
</evidence>
<evidence type="ECO:0000256" key="1">
    <source>
        <dbReference type="ARBA" id="ARBA00022448"/>
    </source>
</evidence>
<feature type="region of interest" description="Disordered" evidence="7">
    <location>
        <begin position="375"/>
        <end position="407"/>
    </location>
</feature>
<evidence type="ECO:0000256" key="5">
    <source>
        <dbReference type="ARBA" id="ARBA00022982"/>
    </source>
</evidence>
<dbReference type="InterPro" id="IPR023119">
    <property type="entry name" value="Multihaem_cyt_PRC_cyt_su-like"/>
</dbReference>
<dbReference type="Pfam" id="PF02276">
    <property type="entry name" value="CytoC_RC"/>
    <property type="match status" value="1"/>
</dbReference>
<keyword evidence="8" id="KW-1133">Transmembrane helix</keyword>
<comment type="caution">
    <text evidence="9">The sequence shown here is derived from an EMBL/GenBank/DDBJ whole genome shotgun (WGS) entry which is preliminary data.</text>
</comment>
<feature type="transmembrane region" description="Helical" evidence="8">
    <location>
        <begin position="28"/>
        <end position="50"/>
    </location>
</feature>
<accession>A0A2M8QBP0</accession>
<evidence type="ECO:0000256" key="7">
    <source>
        <dbReference type="SAM" id="MobiDB-lite"/>
    </source>
</evidence>
<dbReference type="InterPro" id="IPR036280">
    <property type="entry name" value="Multihaem_cyt_sf"/>
</dbReference>
<dbReference type="InterPro" id="IPR003158">
    <property type="entry name" value="Photosyn_RC_cyt_c-su"/>
</dbReference>
<keyword evidence="4" id="KW-0479">Metal-binding</keyword>
<keyword evidence="3" id="KW-0349">Heme</keyword>
<keyword evidence="2" id="KW-0602">Photosynthesis</keyword>
<evidence type="ECO:0000256" key="6">
    <source>
        <dbReference type="ARBA" id="ARBA00023004"/>
    </source>
</evidence>
<keyword evidence="1" id="KW-0813">Transport</keyword>